<dbReference type="SUPFAM" id="SSF53448">
    <property type="entry name" value="Nucleotide-diphospho-sugar transferases"/>
    <property type="match status" value="1"/>
</dbReference>
<dbReference type="Pfam" id="PF00535">
    <property type="entry name" value="Glycos_transf_2"/>
    <property type="match status" value="1"/>
</dbReference>
<dbReference type="InterPro" id="IPR001173">
    <property type="entry name" value="Glyco_trans_2-like"/>
</dbReference>
<evidence type="ECO:0000313" key="4">
    <source>
        <dbReference type="EMBL" id="VYT93865.1"/>
    </source>
</evidence>
<feature type="domain" description="Glycosyltransferase 2-like" evidence="3">
    <location>
        <begin position="12"/>
        <end position="134"/>
    </location>
</feature>
<evidence type="ECO:0000256" key="2">
    <source>
        <dbReference type="ARBA" id="ARBA00022679"/>
    </source>
</evidence>
<dbReference type="Gene3D" id="3.90.550.10">
    <property type="entry name" value="Spore Coat Polysaccharide Biosynthesis Protein SpsA, Chain A"/>
    <property type="match status" value="1"/>
</dbReference>
<keyword evidence="2 4" id="KW-0808">Transferase</keyword>
<dbReference type="AlphaFoldDB" id="A0A6N3AMQ1"/>
<accession>A0A6N3AMQ1</accession>
<reference evidence="4" key="1">
    <citation type="submission" date="2019-11" db="EMBL/GenBank/DDBJ databases">
        <authorList>
            <person name="Feng L."/>
        </authorList>
    </citation>
    <scope>NUCLEOTIDE SEQUENCE</scope>
    <source>
        <strain evidence="4">CintestinalisLFYP54</strain>
    </source>
</reference>
<organism evidence="4">
    <name type="scientific">Collinsella intestinalis</name>
    <dbReference type="NCBI Taxonomy" id="147207"/>
    <lineage>
        <taxon>Bacteria</taxon>
        <taxon>Bacillati</taxon>
        <taxon>Actinomycetota</taxon>
        <taxon>Coriobacteriia</taxon>
        <taxon>Coriobacteriales</taxon>
        <taxon>Coriobacteriaceae</taxon>
        <taxon>Collinsella</taxon>
    </lineage>
</organism>
<evidence type="ECO:0000259" key="3">
    <source>
        <dbReference type="Pfam" id="PF00535"/>
    </source>
</evidence>
<name>A0A6N3AMQ1_9ACTN</name>
<dbReference type="InterPro" id="IPR029044">
    <property type="entry name" value="Nucleotide-diphossugar_trans"/>
</dbReference>
<sequence length="342" mass="38586">MEGPILSQPSVSIIVAVYKSEQFLPKLLHSFEVQTHKNLQIILVDDGSPDDSGRICDDYAARDPRAIVIHKPNGGTCSARNAGLGVATGDYLMIVDGDDWLESDCVEYLVDLAEGTGSDMSYSLNLFTTRDREQIVEDVWETWSAERATAAIIYPFMRLGPWNKLYKRSVVVDNNISFSVPWFGEGLYFATEVAQHSNHVGVGRRKVYNYRLNNMGSGLTNYNVQNGKNALGNIKFIKENLTLDTPMVRHACDWHIWRNYEFLLTQIIGADEMDSEDELVKECVTYVRKNWLSVFKNSEVGRSEKVKIACCGMAPMLYAKLVIGRNRKGLEADKGKFMDVEE</sequence>
<dbReference type="EMBL" id="CACRTN010000011">
    <property type="protein sequence ID" value="VYT93865.1"/>
    <property type="molecule type" value="Genomic_DNA"/>
</dbReference>
<proteinExistence type="predicted"/>
<dbReference type="PANTHER" id="PTHR22916:SF51">
    <property type="entry name" value="GLYCOSYLTRANSFERASE EPSH-RELATED"/>
    <property type="match status" value="1"/>
</dbReference>
<evidence type="ECO:0000256" key="1">
    <source>
        <dbReference type="ARBA" id="ARBA00022676"/>
    </source>
</evidence>
<dbReference type="EC" id="2.4.-.-" evidence="4"/>
<gene>
    <name evidence="4" type="primary">epsH</name>
    <name evidence="4" type="ORF">CILFYP54_00331</name>
</gene>
<dbReference type="RefSeq" id="WP_156848587.1">
    <property type="nucleotide sequence ID" value="NZ_CACRTN010000011.1"/>
</dbReference>
<protein>
    <submittedName>
        <fullName evidence="4">Glycosyltransferase EpsH</fullName>
        <ecNumber evidence="4">2.4.-.-</ecNumber>
    </submittedName>
</protein>
<dbReference type="CDD" id="cd00761">
    <property type="entry name" value="Glyco_tranf_GTA_type"/>
    <property type="match status" value="1"/>
</dbReference>
<dbReference type="GO" id="GO:0016757">
    <property type="term" value="F:glycosyltransferase activity"/>
    <property type="evidence" value="ECO:0007669"/>
    <property type="project" value="UniProtKB-KW"/>
</dbReference>
<keyword evidence="1 4" id="KW-0328">Glycosyltransferase</keyword>
<dbReference type="PANTHER" id="PTHR22916">
    <property type="entry name" value="GLYCOSYLTRANSFERASE"/>
    <property type="match status" value="1"/>
</dbReference>